<feature type="transmembrane region" description="Helical" evidence="6">
    <location>
        <begin position="18"/>
        <end position="35"/>
    </location>
</feature>
<evidence type="ECO:0000256" key="2">
    <source>
        <dbReference type="ARBA" id="ARBA00022475"/>
    </source>
</evidence>
<gene>
    <name evidence="8" type="ORF">RWE15_07550</name>
</gene>
<keyword evidence="3 6" id="KW-0812">Transmembrane</keyword>
<evidence type="ECO:0000259" key="7">
    <source>
        <dbReference type="Pfam" id="PF02687"/>
    </source>
</evidence>
<evidence type="ECO:0000256" key="4">
    <source>
        <dbReference type="ARBA" id="ARBA00022989"/>
    </source>
</evidence>
<feature type="transmembrane region" description="Helical" evidence="6">
    <location>
        <begin position="501"/>
        <end position="524"/>
    </location>
</feature>
<comment type="subcellular location">
    <subcellularLocation>
        <location evidence="1 6">Cell membrane</location>
        <topology evidence="1 6">Multi-pass membrane protein</topology>
    </subcellularLocation>
</comment>
<feature type="transmembrane region" description="Helical" evidence="6">
    <location>
        <begin position="104"/>
        <end position="137"/>
    </location>
</feature>
<proteinExistence type="inferred from homology"/>
<dbReference type="EMBL" id="JAWDIP010000003">
    <property type="protein sequence ID" value="MDY0394347.1"/>
    <property type="molecule type" value="Genomic_DNA"/>
</dbReference>
<keyword evidence="5 6" id="KW-0472">Membrane</keyword>
<comment type="similarity">
    <text evidence="6">Belongs to the ABC-4 integral membrane protein family.</text>
</comment>
<feature type="transmembrane region" description="Helical" evidence="6">
    <location>
        <begin position="199"/>
        <end position="219"/>
    </location>
</feature>
<dbReference type="RefSeq" id="WP_390354893.1">
    <property type="nucleotide sequence ID" value="NZ_JBHUIZ010000006.1"/>
</dbReference>
<keyword evidence="4 6" id="KW-1133">Transmembrane helix</keyword>
<feature type="transmembrane region" description="Helical" evidence="6">
    <location>
        <begin position="588"/>
        <end position="610"/>
    </location>
</feature>
<keyword evidence="6" id="KW-0813">Transport</keyword>
<protein>
    <submittedName>
        <fullName evidence="8">FtsX-like permease family protein</fullName>
    </submittedName>
</protein>
<keyword evidence="2 6" id="KW-1003">Cell membrane</keyword>
<feature type="transmembrane region" description="Helical" evidence="6">
    <location>
        <begin position="555"/>
        <end position="582"/>
    </location>
</feature>
<dbReference type="PIRSF" id="PIRSF018968">
    <property type="entry name" value="ABC_permease_BceB"/>
    <property type="match status" value="1"/>
</dbReference>
<feature type="transmembrane region" description="Helical" evidence="6">
    <location>
        <begin position="50"/>
        <end position="83"/>
    </location>
</feature>
<evidence type="ECO:0000313" key="9">
    <source>
        <dbReference type="Proteomes" id="UP001281447"/>
    </source>
</evidence>
<dbReference type="InterPro" id="IPR052536">
    <property type="entry name" value="ABC-4_Integral_Memb_Prot"/>
</dbReference>
<reference evidence="8 9" key="1">
    <citation type="submission" date="2023-10" db="EMBL/GenBank/DDBJ databases">
        <title>Virgibacillus halophilus 5B73C genome.</title>
        <authorList>
            <person name="Miliotis G."/>
            <person name="Sengupta P."/>
            <person name="Hameed A."/>
            <person name="Chuvochina M."/>
            <person name="Mcdonagh F."/>
            <person name="Simpson A.C."/>
            <person name="Singh N.K."/>
            <person name="Rekha P.D."/>
            <person name="Raman K."/>
            <person name="Hugenholtz P."/>
            <person name="Venkateswaran K."/>
        </authorList>
    </citation>
    <scope>NUCLEOTIDE SEQUENCE [LARGE SCALE GENOMIC DNA]</scope>
    <source>
        <strain evidence="8 9">5B73C</strain>
    </source>
</reference>
<comment type="caution">
    <text evidence="8">The sequence shown here is derived from an EMBL/GenBank/DDBJ whole genome shotgun (WGS) entry which is preliminary data.</text>
</comment>
<sequence length="619" mass="70170">MMLFKLSISSMKKLRKDYLVLLFGLTISIAIFYMFETLAQNKVFIEANSMISAIVFVFHIGTFILGVITVFYIFYATSFILSIRQKEMGMYLTLGAKKRKVSQMMFLETFAIGIISLIAGILIGVGLAKAVAMLFTWQLDFSAKGFEPFYMSSIITTVVFYIILFFLTASTNAFQIARKPVLALLHADRKQDNVYGKGIWTFIGVILSVALIGFGYWAMVHMEKLGQFGVIVAAITITLGTYLFFIAFLPFFIKRMKGIRSLNEKGINSFTLAQLRFRIQQLTKVLGTVAMLIALGLGAMTAGLAFYHNIEKQVDMFFINDATVYQPDEKDEKLLSTMDIKEKNAYHYKITDKKVYFLKDDLMAHPPLTMVFDPGTMKYPKSQRVDTKLPKAIYAANEEKSVTPLPKKWLDALQQMNAGPEMFGSRTIYVVDGAKYDNITAKSKQVLLIRTNGYEPYLSQFKQLDSRQIKLASDYRGEKVDSVNDKYAGYVGFKAISSGTIFMGLFLGVAFLMMMASVLMFKLLSSASSDIGRYQMLRKIGVRTATLSKSIYREVFLVFLFPAIIGLFHVLIGMKMFGFILIDPYAKIWIPISIFLIIYGVYYWLTVTMYKSIVLPKEK</sequence>
<dbReference type="PANTHER" id="PTHR46795">
    <property type="entry name" value="ABC TRANSPORTER PERMEASE-RELATED-RELATED"/>
    <property type="match status" value="1"/>
</dbReference>
<dbReference type="PANTHER" id="PTHR46795:SF3">
    <property type="entry name" value="ABC TRANSPORTER PERMEASE"/>
    <property type="match status" value="1"/>
</dbReference>
<evidence type="ECO:0000313" key="8">
    <source>
        <dbReference type="EMBL" id="MDY0394347.1"/>
    </source>
</evidence>
<dbReference type="InterPro" id="IPR003838">
    <property type="entry name" value="ABC3_permease_C"/>
</dbReference>
<evidence type="ECO:0000256" key="5">
    <source>
        <dbReference type="ARBA" id="ARBA00023136"/>
    </source>
</evidence>
<dbReference type="Proteomes" id="UP001281447">
    <property type="component" value="Unassembled WGS sequence"/>
</dbReference>
<evidence type="ECO:0000256" key="3">
    <source>
        <dbReference type="ARBA" id="ARBA00022692"/>
    </source>
</evidence>
<feature type="transmembrane region" description="Helical" evidence="6">
    <location>
        <begin position="149"/>
        <end position="169"/>
    </location>
</feature>
<dbReference type="InterPro" id="IPR027022">
    <property type="entry name" value="ABC_permease_BceB-typ"/>
</dbReference>
<feature type="transmembrane region" description="Helical" evidence="6">
    <location>
        <begin position="225"/>
        <end position="253"/>
    </location>
</feature>
<feature type="transmembrane region" description="Helical" evidence="6">
    <location>
        <begin position="285"/>
        <end position="307"/>
    </location>
</feature>
<feature type="domain" description="ABC3 transporter permease C-terminal" evidence="7">
    <location>
        <begin position="63"/>
        <end position="180"/>
    </location>
</feature>
<accession>A0ABU5C4U0</accession>
<name>A0ABU5C4U0_9BACI</name>
<evidence type="ECO:0000256" key="6">
    <source>
        <dbReference type="PIRNR" id="PIRNR018968"/>
    </source>
</evidence>
<dbReference type="Pfam" id="PF02687">
    <property type="entry name" value="FtsX"/>
    <property type="match status" value="1"/>
</dbReference>
<organism evidence="8 9">
    <name type="scientific">Tigheibacillus halophilus</name>
    <dbReference type="NCBI Taxonomy" id="361280"/>
    <lineage>
        <taxon>Bacteria</taxon>
        <taxon>Bacillati</taxon>
        <taxon>Bacillota</taxon>
        <taxon>Bacilli</taxon>
        <taxon>Bacillales</taxon>
        <taxon>Bacillaceae</taxon>
        <taxon>Tigheibacillus</taxon>
    </lineage>
</organism>
<keyword evidence="9" id="KW-1185">Reference proteome</keyword>
<evidence type="ECO:0000256" key="1">
    <source>
        <dbReference type="ARBA" id="ARBA00004651"/>
    </source>
</evidence>